<proteinExistence type="predicted"/>
<dbReference type="OrthoDB" id="8018783at2"/>
<evidence type="ECO:0000256" key="2">
    <source>
        <dbReference type="SAM" id="SignalP"/>
    </source>
</evidence>
<sequence length="216" mass="23755">MIAQRGFLSSVTGFLAGALVLAGSAQAQQGVFMRDALSGIGLIEPEKPAITYRERAPLVMPPKLDGKALPPPRQATASPQWPKDPELVQRERERAEARKPIVRGAQGRMDDNNMTLSIDEMRAGRRADAQVRTEPGRPEGETEDRNSFWANPFGLRSAEASEPSQVEPDRDVLTDPPTGYRKPPRKVAKTSGDPINNPSREREESDPGAYFRARAN</sequence>
<evidence type="ECO:0000313" key="4">
    <source>
        <dbReference type="Proteomes" id="UP000199229"/>
    </source>
</evidence>
<dbReference type="AlphaFoldDB" id="A0A1I2S1V9"/>
<feature type="chain" id="PRO_5011635566" description="DUF3035 domain-containing protein" evidence="2">
    <location>
        <begin position="28"/>
        <end position="216"/>
    </location>
</feature>
<feature type="compositionally biased region" description="Basic and acidic residues" evidence="1">
    <location>
        <begin position="83"/>
        <end position="99"/>
    </location>
</feature>
<gene>
    <name evidence="3" type="ORF">SAMN05192565_103161</name>
</gene>
<feature type="compositionally biased region" description="Basic and acidic residues" evidence="1">
    <location>
        <begin position="119"/>
        <end position="146"/>
    </location>
</feature>
<keyword evidence="2" id="KW-0732">Signal</keyword>
<dbReference type="RefSeq" id="WP_091969192.1">
    <property type="nucleotide sequence ID" value="NZ_FOPM01000003.1"/>
</dbReference>
<organism evidence="3 4">
    <name type="scientific">Methylobacterium gossipiicola</name>
    <dbReference type="NCBI Taxonomy" id="582675"/>
    <lineage>
        <taxon>Bacteria</taxon>
        <taxon>Pseudomonadati</taxon>
        <taxon>Pseudomonadota</taxon>
        <taxon>Alphaproteobacteria</taxon>
        <taxon>Hyphomicrobiales</taxon>
        <taxon>Methylobacteriaceae</taxon>
        <taxon>Methylobacterium</taxon>
    </lineage>
</organism>
<dbReference type="STRING" id="582675.SAMN05192565_103161"/>
<evidence type="ECO:0000256" key="1">
    <source>
        <dbReference type="SAM" id="MobiDB-lite"/>
    </source>
</evidence>
<feature type="region of interest" description="Disordered" evidence="1">
    <location>
        <begin position="61"/>
        <end position="216"/>
    </location>
</feature>
<accession>A0A1I2S1V9</accession>
<feature type="signal peptide" evidence="2">
    <location>
        <begin position="1"/>
        <end position="27"/>
    </location>
</feature>
<evidence type="ECO:0008006" key="5">
    <source>
        <dbReference type="Google" id="ProtNLM"/>
    </source>
</evidence>
<name>A0A1I2S1V9_9HYPH</name>
<dbReference type="Proteomes" id="UP000199229">
    <property type="component" value="Unassembled WGS sequence"/>
</dbReference>
<dbReference type="EMBL" id="FOPM01000003">
    <property type="protein sequence ID" value="SFG44036.1"/>
    <property type="molecule type" value="Genomic_DNA"/>
</dbReference>
<evidence type="ECO:0000313" key="3">
    <source>
        <dbReference type="EMBL" id="SFG44036.1"/>
    </source>
</evidence>
<protein>
    <recommendedName>
        <fullName evidence="5">DUF3035 domain-containing protein</fullName>
    </recommendedName>
</protein>
<keyword evidence="4" id="KW-1185">Reference proteome</keyword>
<reference evidence="4" key="1">
    <citation type="submission" date="2016-10" db="EMBL/GenBank/DDBJ databases">
        <authorList>
            <person name="Varghese N."/>
            <person name="Submissions S."/>
        </authorList>
    </citation>
    <scope>NUCLEOTIDE SEQUENCE [LARGE SCALE GENOMIC DNA]</scope>
    <source>
        <strain evidence="4">Gh-105</strain>
    </source>
</reference>